<dbReference type="InterPro" id="IPR006540">
    <property type="entry name" value="Lactococcin_972"/>
</dbReference>
<protein>
    <submittedName>
        <fullName evidence="2">Lactococcin 972 family bacteriocin</fullName>
    </submittedName>
</protein>
<reference evidence="2 3" key="1">
    <citation type="submission" date="2019-06" db="EMBL/GenBank/DDBJ databases">
        <title>Sequencing the genomes of 1000 actinobacteria strains.</title>
        <authorList>
            <person name="Klenk H.-P."/>
        </authorList>
    </citation>
    <scope>NUCLEOTIDE SEQUENCE [LARGE SCALE GENOMIC DNA]</scope>
    <source>
        <strain evidence="2 3">DSM 45928</strain>
    </source>
</reference>
<keyword evidence="1" id="KW-0732">Signal</keyword>
<feature type="signal peptide" evidence="1">
    <location>
        <begin position="1"/>
        <end position="30"/>
    </location>
</feature>
<dbReference type="InParanoid" id="A0A543AUK5"/>
<name>A0A543AUK5_9ACTN</name>
<dbReference type="AlphaFoldDB" id="A0A543AUK5"/>
<dbReference type="Pfam" id="PF09683">
    <property type="entry name" value="Lactococcin_972"/>
    <property type="match status" value="1"/>
</dbReference>
<proteinExistence type="predicted"/>
<dbReference type="EMBL" id="VFOW01000001">
    <property type="protein sequence ID" value="TQL76268.1"/>
    <property type="molecule type" value="Genomic_DNA"/>
</dbReference>
<sequence length="124" mass="12709">MSKTSFKSRALGVIAATAMAAVMTVGGVTAAQASPGSGGAQLNGDVSPTACKTVSGGEWCYGTTSAGTKKRCYSNYKHNSRYHSATATMANATSTKYANAGYWAKASVKAGYGHTCHAYYNSNA</sequence>
<comment type="caution">
    <text evidence="2">The sequence shown here is derived from an EMBL/GenBank/DDBJ whole genome shotgun (WGS) entry which is preliminary data.</text>
</comment>
<accession>A0A543AUK5</accession>
<keyword evidence="3" id="KW-1185">Reference proteome</keyword>
<dbReference type="OrthoDB" id="4259471at2"/>
<evidence type="ECO:0000256" key="1">
    <source>
        <dbReference type="SAM" id="SignalP"/>
    </source>
</evidence>
<dbReference type="Gene3D" id="2.60.40.2850">
    <property type="match status" value="1"/>
</dbReference>
<feature type="chain" id="PRO_5022211691" evidence="1">
    <location>
        <begin position="31"/>
        <end position="124"/>
    </location>
</feature>
<dbReference type="Proteomes" id="UP000317043">
    <property type="component" value="Unassembled WGS sequence"/>
</dbReference>
<dbReference type="RefSeq" id="WP_142037419.1">
    <property type="nucleotide sequence ID" value="NZ_JBHTGS010000001.1"/>
</dbReference>
<organism evidence="2 3">
    <name type="scientific">Stackebrandtia endophytica</name>
    <dbReference type="NCBI Taxonomy" id="1496996"/>
    <lineage>
        <taxon>Bacteria</taxon>
        <taxon>Bacillati</taxon>
        <taxon>Actinomycetota</taxon>
        <taxon>Actinomycetes</taxon>
        <taxon>Glycomycetales</taxon>
        <taxon>Glycomycetaceae</taxon>
        <taxon>Stackebrandtia</taxon>
    </lineage>
</organism>
<gene>
    <name evidence="2" type="ORF">FB566_1792</name>
</gene>
<dbReference type="NCBIfam" id="TIGR01653">
    <property type="entry name" value="lactococcin_972"/>
    <property type="match status" value="1"/>
</dbReference>
<evidence type="ECO:0000313" key="2">
    <source>
        <dbReference type="EMBL" id="TQL76268.1"/>
    </source>
</evidence>
<evidence type="ECO:0000313" key="3">
    <source>
        <dbReference type="Proteomes" id="UP000317043"/>
    </source>
</evidence>